<dbReference type="Proteomes" id="UP000005446">
    <property type="component" value="Unassembled WGS sequence"/>
</dbReference>
<dbReference type="EMBL" id="AGUE01000101">
    <property type="protein sequence ID" value="EHK99959.1"/>
    <property type="molecule type" value="Genomic_DNA"/>
</dbReference>
<gene>
    <name evidence="2" type="ORF">M7I_4042</name>
</gene>
<keyword evidence="1" id="KW-1133">Transmembrane helix</keyword>
<accession>H0EN39</accession>
<keyword evidence="3" id="KW-1185">Reference proteome</keyword>
<keyword evidence="1" id="KW-0812">Transmembrane</keyword>
<keyword evidence="1" id="KW-0472">Membrane</keyword>
<protein>
    <submittedName>
        <fullName evidence="2">Uncharacterized protein</fullName>
    </submittedName>
</protein>
<proteinExistence type="predicted"/>
<evidence type="ECO:0000256" key="1">
    <source>
        <dbReference type="SAM" id="Phobius"/>
    </source>
</evidence>
<sequence>MSSIDPSVSGIHPEWLKLQDFQDDKRPVSALVKFANNQHVDGHNSKLTTLIIALCNVTGWSADSISLKLRLQFDVHLTAQDIWDFNKQFMAARDNRDFDEAEMRLMVIMGRTARAYSVTVFRDRPGKRIQHTPRPVVNPFPRHWNPNPRDLAPSTQLLPGYSAVERQAHVKEMEALGLDKFHTKLFPLEEKALEQIGQQPAFIITGLLRRWFTEVLDAVRLLPPEHPLDIAFHDQRSAQYTQTMLNNLQKVFGSHEFTGIPYADGLIKISSFADGCRILMDTFFEDRLRVIAYLRDLQIRQQLASKPNPFFSRLDIKDIADDDKECPICREEFGDNDTVAIRLDFVNCFKEILCFDCHLSYPLGACYILSSLMCLIIAGIYILSSLHFAVAQMLVVAQELLSLNRVLA</sequence>
<dbReference type="AlphaFoldDB" id="H0EN39"/>
<dbReference type="HOGENOM" id="CLU_746072_0_0_1"/>
<reference evidence="2 3" key="1">
    <citation type="journal article" date="2012" name="Eukaryot. Cell">
        <title>Genome sequence of the fungus Glarea lozoyensis: the first genome sequence of a species from the Helotiaceae family.</title>
        <authorList>
            <person name="Youssar L."/>
            <person name="Gruening B.A."/>
            <person name="Erxleben A."/>
            <person name="Guenther S."/>
            <person name="Huettel W."/>
        </authorList>
    </citation>
    <scope>NUCLEOTIDE SEQUENCE [LARGE SCALE GENOMIC DNA]</scope>
    <source>
        <strain evidence="3">ATCC 74030 / MF5533</strain>
    </source>
</reference>
<comment type="caution">
    <text evidence="2">The sequence shown here is derived from an EMBL/GenBank/DDBJ whole genome shotgun (WGS) entry which is preliminary data.</text>
</comment>
<feature type="transmembrane region" description="Helical" evidence="1">
    <location>
        <begin position="359"/>
        <end position="383"/>
    </location>
</feature>
<dbReference type="InParanoid" id="H0EN39"/>
<dbReference type="OrthoDB" id="8062037at2759"/>
<name>H0EN39_GLAL7</name>
<evidence type="ECO:0000313" key="3">
    <source>
        <dbReference type="Proteomes" id="UP000005446"/>
    </source>
</evidence>
<organism evidence="2 3">
    <name type="scientific">Glarea lozoyensis (strain ATCC 74030 / MF5533)</name>
    <dbReference type="NCBI Taxonomy" id="1104152"/>
    <lineage>
        <taxon>Eukaryota</taxon>
        <taxon>Fungi</taxon>
        <taxon>Dikarya</taxon>
        <taxon>Ascomycota</taxon>
        <taxon>Pezizomycotina</taxon>
        <taxon>Leotiomycetes</taxon>
        <taxon>Helotiales</taxon>
        <taxon>Helotiaceae</taxon>
        <taxon>Glarea</taxon>
    </lineage>
</organism>
<evidence type="ECO:0000313" key="2">
    <source>
        <dbReference type="EMBL" id="EHK99959.1"/>
    </source>
</evidence>